<feature type="compositionally biased region" description="Polar residues" evidence="1">
    <location>
        <begin position="13"/>
        <end position="46"/>
    </location>
</feature>
<gene>
    <name evidence="2" type="ordered locus">Sden_1777</name>
</gene>
<dbReference type="STRING" id="318161.Sden_1777"/>
<dbReference type="Proteomes" id="UP000001982">
    <property type="component" value="Chromosome"/>
</dbReference>
<protein>
    <submittedName>
        <fullName evidence="2">SrpA-related protein</fullName>
    </submittedName>
</protein>
<dbReference type="RefSeq" id="WP_011496218.1">
    <property type="nucleotide sequence ID" value="NC_007954.1"/>
</dbReference>
<proteinExistence type="predicted"/>
<dbReference type="AlphaFoldDB" id="Q12NB5"/>
<feature type="region of interest" description="Disordered" evidence="1">
    <location>
        <begin position="149"/>
        <end position="178"/>
    </location>
</feature>
<feature type="compositionally biased region" description="Low complexity" evidence="1">
    <location>
        <begin position="1"/>
        <end position="12"/>
    </location>
</feature>
<dbReference type="OrthoDB" id="9812722at2"/>
<dbReference type="KEGG" id="sdn:Sden_1777"/>
<feature type="compositionally biased region" description="Basic and acidic residues" evidence="1">
    <location>
        <begin position="273"/>
        <end position="285"/>
    </location>
</feature>
<dbReference type="Pfam" id="PF12118">
    <property type="entry name" value="SprA-related"/>
    <property type="match status" value="1"/>
</dbReference>
<reference evidence="2 3" key="1">
    <citation type="submission" date="2006-03" db="EMBL/GenBank/DDBJ databases">
        <title>Complete sequence of Shewanella denitrificans OS217.</title>
        <authorList>
            <consortium name="US DOE Joint Genome Institute"/>
            <person name="Copeland A."/>
            <person name="Lucas S."/>
            <person name="Lapidus A."/>
            <person name="Barry K."/>
            <person name="Detter J.C."/>
            <person name="Glavina del Rio T."/>
            <person name="Hammon N."/>
            <person name="Israni S."/>
            <person name="Dalin E."/>
            <person name="Tice H."/>
            <person name="Pitluck S."/>
            <person name="Brettin T."/>
            <person name="Bruce D."/>
            <person name="Han C."/>
            <person name="Tapia R."/>
            <person name="Gilna P."/>
            <person name="Kiss H."/>
            <person name="Schmutz J."/>
            <person name="Larimer F."/>
            <person name="Land M."/>
            <person name="Hauser L."/>
            <person name="Kyrpides N."/>
            <person name="Lykidis A."/>
            <person name="Richardson P."/>
        </authorList>
    </citation>
    <scope>NUCLEOTIDE SEQUENCE [LARGE SCALE GENOMIC DNA]</scope>
    <source>
        <strain evidence="3">OS217 / ATCC BAA-1090 / DSM 15013</strain>
    </source>
</reference>
<dbReference type="eggNOG" id="COG3064">
    <property type="taxonomic scope" value="Bacteria"/>
</dbReference>
<evidence type="ECO:0000313" key="2">
    <source>
        <dbReference type="EMBL" id="ABE55061.1"/>
    </source>
</evidence>
<feature type="region of interest" description="Disordered" evidence="1">
    <location>
        <begin position="192"/>
        <end position="306"/>
    </location>
</feature>
<feature type="compositionally biased region" description="Low complexity" evidence="1">
    <location>
        <begin position="47"/>
        <end position="62"/>
    </location>
</feature>
<feature type="compositionally biased region" description="Low complexity" evidence="1">
    <location>
        <begin position="212"/>
        <end position="222"/>
    </location>
</feature>
<feature type="compositionally biased region" description="Low complexity" evidence="1">
    <location>
        <begin position="252"/>
        <end position="268"/>
    </location>
</feature>
<accession>Q12NB5</accession>
<feature type="compositionally biased region" description="Polar residues" evidence="1">
    <location>
        <begin position="223"/>
        <end position="239"/>
    </location>
</feature>
<sequence length="467" mass="48673">MEMTSATAMMTSFSPKTSQANNTSSGLTASSRPSAVNRASVSSQTVSATPAPQISSASSATPISVSSSSTVIQVSTPISPKVAQAPSLPNPASVESPQFSLKQGAMSVQGLLGHESFSSNKLETVSSGTNSIASVSSTPISNTVTASIADAPSTNSQTSTAINTQASAAQPEQGNVSDTIKPSVAENFASIFGDDASEQRTATEESTDEGEVQVQESGQSQVDASTTDESNAKQAQTEQDIAKQQRQDAIRQQEQQSAQKAELAQAAQINQLSKRDAEVKSHEQAHASVGGAHAQSPSFTYEKGPDGRRYAVDGEVQIDVSVVNGDAQATLNKMMKVYAAAMAPVQPSMADIRVAAEALQKMNEAREALSIERQQGVVQLDDADHIIGLGAKIKNAQDDNQVSQLEPFKRSANEANISVDGIEKISDTSTGSVTNANVQSNATLAYQAFNAGVTRQGQQASNINAYV</sequence>
<keyword evidence="3" id="KW-1185">Reference proteome</keyword>
<dbReference type="InterPro" id="IPR021973">
    <property type="entry name" value="SprA-related"/>
</dbReference>
<dbReference type="EMBL" id="CP000302">
    <property type="protein sequence ID" value="ABE55061.1"/>
    <property type="molecule type" value="Genomic_DNA"/>
</dbReference>
<dbReference type="HOGENOM" id="CLU_585111_0_0_6"/>
<feature type="region of interest" description="Disordered" evidence="1">
    <location>
        <begin position="1"/>
        <end position="62"/>
    </location>
</feature>
<organism evidence="2 3">
    <name type="scientific">Shewanella denitrificans (strain OS217 / ATCC BAA-1090 / DSM 15013)</name>
    <dbReference type="NCBI Taxonomy" id="318161"/>
    <lineage>
        <taxon>Bacteria</taxon>
        <taxon>Pseudomonadati</taxon>
        <taxon>Pseudomonadota</taxon>
        <taxon>Gammaproteobacteria</taxon>
        <taxon>Alteromonadales</taxon>
        <taxon>Shewanellaceae</taxon>
        <taxon>Shewanella</taxon>
    </lineage>
</organism>
<name>Q12NB5_SHEDO</name>
<evidence type="ECO:0000256" key="1">
    <source>
        <dbReference type="SAM" id="MobiDB-lite"/>
    </source>
</evidence>
<evidence type="ECO:0000313" key="3">
    <source>
        <dbReference type="Proteomes" id="UP000001982"/>
    </source>
</evidence>
<feature type="compositionally biased region" description="Basic and acidic residues" evidence="1">
    <location>
        <begin position="240"/>
        <end position="251"/>
    </location>
</feature>